<dbReference type="InterPro" id="IPR011979">
    <property type="entry name" value="Antitox_Xre"/>
</dbReference>
<name>A0A090SP76_9VIBR</name>
<keyword evidence="3" id="KW-0418">Kinase</keyword>
<dbReference type="GO" id="GO:0016301">
    <property type="term" value="F:kinase activity"/>
    <property type="evidence" value="ECO:0007669"/>
    <property type="project" value="UniProtKB-KW"/>
</dbReference>
<dbReference type="NCBIfam" id="TIGR02293">
    <property type="entry name" value="TAS_TIGR02293"/>
    <property type="match status" value="1"/>
</dbReference>
<keyword evidence="4" id="KW-1185">Reference proteome</keyword>
<evidence type="ECO:0000259" key="1">
    <source>
        <dbReference type="Pfam" id="PF09722"/>
    </source>
</evidence>
<dbReference type="Pfam" id="PF20432">
    <property type="entry name" value="Xre-like-HTH"/>
    <property type="match status" value="1"/>
</dbReference>
<evidence type="ECO:0000313" key="3">
    <source>
        <dbReference type="EMBL" id="GAL21202.1"/>
    </source>
</evidence>
<proteinExistence type="predicted"/>
<dbReference type="OrthoDB" id="8595277at2"/>
<dbReference type="InterPro" id="IPR046847">
    <property type="entry name" value="Xre-like_HTH"/>
</dbReference>
<sequence>MTASTKFVPSRSTVGFWSQIGVPPRGRKLHEAIEAGFDYATYQKLANVTGIEKKELARITNIKSATLSRRAKDGKFSSEESDRLYRYAEVYNASLRLFEDDELKAFQWMHNPVKALGYVAPSDMLKTSAETEEVLSVIGRLEHGVFN</sequence>
<feature type="domain" description="Antitoxin Xre/MbcA/ParS-like toxin-binding" evidence="1">
    <location>
        <begin position="97"/>
        <end position="144"/>
    </location>
</feature>
<evidence type="ECO:0000313" key="4">
    <source>
        <dbReference type="Proteomes" id="UP000029228"/>
    </source>
</evidence>
<dbReference type="InterPro" id="IPR024467">
    <property type="entry name" value="Xre/MbcA/ParS-like_toxin-bd"/>
</dbReference>
<protein>
    <submittedName>
        <fullName evidence="3">Putative phosphatase/kinase</fullName>
    </submittedName>
</protein>
<dbReference type="Proteomes" id="UP000029228">
    <property type="component" value="Unassembled WGS sequence"/>
</dbReference>
<accession>A0A090SP76</accession>
<dbReference type="EMBL" id="BBMR01000007">
    <property type="protein sequence ID" value="GAL21202.1"/>
    <property type="molecule type" value="Genomic_DNA"/>
</dbReference>
<dbReference type="GO" id="GO:0003677">
    <property type="term" value="F:DNA binding"/>
    <property type="evidence" value="ECO:0007669"/>
    <property type="project" value="InterPro"/>
</dbReference>
<reference evidence="3 4" key="1">
    <citation type="submission" date="2014-09" db="EMBL/GenBank/DDBJ databases">
        <title>Vibrio maritimus JCM 19235. (C45) whole genome shotgun sequence.</title>
        <authorList>
            <person name="Sawabe T."/>
            <person name="Meirelles P."/>
            <person name="Nakanishi M."/>
            <person name="Sayaka M."/>
            <person name="Hattori M."/>
            <person name="Ohkuma M."/>
        </authorList>
    </citation>
    <scope>NUCLEOTIDE SEQUENCE [LARGE SCALE GENOMIC DNA]</scope>
    <source>
        <strain evidence="4">JCM19235</strain>
    </source>
</reference>
<dbReference type="AlphaFoldDB" id="A0A090SP76"/>
<evidence type="ECO:0000259" key="2">
    <source>
        <dbReference type="Pfam" id="PF20432"/>
    </source>
</evidence>
<feature type="domain" description="Antitoxin Xre-like helix-turn-helix" evidence="2">
    <location>
        <begin position="29"/>
        <end position="88"/>
    </location>
</feature>
<dbReference type="STRING" id="990268.JCM19235_477"/>
<gene>
    <name evidence="3" type="ORF">JCM19235_477</name>
</gene>
<organism evidence="3 4">
    <name type="scientific">Vibrio maritimus</name>
    <dbReference type="NCBI Taxonomy" id="990268"/>
    <lineage>
        <taxon>Bacteria</taxon>
        <taxon>Pseudomonadati</taxon>
        <taxon>Pseudomonadota</taxon>
        <taxon>Gammaproteobacteria</taxon>
        <taxon>Vibrionales</taxon>
        <taxon>Vibrionaceae</taxon>
        <taxon>Vibrio</taxon>
    </lineage>
</organism>
<comment type="caution">
    <text evidence="3">The sequence shown here is derived from an EMBL/GenBank/DDBJ whole genome shotgun (WGS) entry which is preliminary data.</text>
</comment>
<dbReference type="Pfam" id="PF09722">
    <property type="entry name" value="Xre_MbcA_ParS_C"/>
    <property type="match status" value="1"/>
</dbReference>
<keyword evidence="3" id="KW-0808">Transferase</keyword>